<reference evidence="3 4" key="1">
    <citation type="submission" date="2021-05" db="EMBL/GenBank/DDBJ databases">
        <title>Genome Assembly of Synthetic Allotetraploid Brassica napus Reveals Homoeologous Exchanges between Subgenomes.</title>
        <authorList>
            <person name="Davis J.T."/>
        </authorList>
    </citation>
    <scope>NUCLEOTIDE SEQUENCE [LARGE SCALE GENOMIC DNA]</scope>
    <source>
        <strain evidence="4">cv. Da-Ae</strain>
        <tissue evidence="3">Seedling</tissue>
    </source>
</reference>
<feature type="domain" description="MATH" evidence="2">
    <location>
        <begin position="865"/>
        <end position="988"/>
    </location>
</feature>
<dbReference type="SUPFAM" id="SSF69572">
    <property type="entry name" value="Activating enzymes of the ubiquitin-like proteins"/>
    <property type="match status" value="1"/>
</dbReference>
<dbReference type="SMART" id="SM00061">
    <property type="entry name" value="MATH"/>
    <property type="match status" value="3"/>
</dbReference>
<dbReference type="InterPro" id="IPR008974">
    <property type="entry name" value="TRAF-like"/>
</dbReference>
<comment type="caution">
    <text evidence="3">The sequence shown here is derived from an EMBL/GenBank/DDBJ whole genome shotgun (WGS) entry which is preliminary data.</text>
</comment>
<protein>
    <recommendedName>
        <fullName evidence="2">MATH domain-containing protein</fullName>
    </recommendedName>
</protein>
<organism evidence="3 4">
    <name type="scientific">Brassica napus</name>
    <name type="common">Rape</name>
    <dbReference type="NCBI Taxonomy" id="3708"/>
    <lineage>
        <taxon>Eukaryota</taxon>
        <taxon>Viridiplantae</taxon>
        <taxon>Streptophyta</taxon>
        <taxon>Embryophyta</taxon>
        <taxon>Tracheophyta</taxon>
        <taxon>Spermatophyta</taxon>
        <taxon>Magnoliopsida</taxon>
        <taxon>eudicotyledons</taxon>
        <taxon>Gunneridae</taxon>
        <taxon>Pentapetalae</taxon>
        <taxon>rosids</taxon>
        <taxon>malvids</taxon>
        <taxon>Brassicales</taxon>
        <taxon>Brassicaceae</taxon>
        <taxon>Brassiceae</taxon>
        <taxon>Brassica</taxon>
    </lineage>
</organism>
<dbReference type="Gene3D" id="3.40.50.720">
    <property type="entry name" value="NAD(P)-binding Rossmann-like Domain"/>
    <property type="match status" value="1"/>
</dbReference>
<dbReference type="PROSITE" id="PS50144">
    <property type="entry name" value="MATH"/>
    <property type="match status" value="4"/>
</dbReference>
<dbReference type="Pfam" id="PF22486">
    <property type="entry name" value="MATH_2"/>
    <property type="match status" value="5"/>
</dbReference>
<dbReference type="PANTHER" id="PTHR46162">
    <property type="entry name" value="TRAF-LIKE FAMILY PROTEIN"/>
    <property type="match status" value="1"/>
</dbReference>
<feature type="transmembrane region" description="Helical" evidence="1">
    <location>
        <begin position="271"/>
        <end position="294"/>
    </location>
</feature>
<dbReference type="InterPro" id="IPR035985">
    <property type="entry name" value="Ubiquitin-activating_enz"/>
</dbReference>
<feature type="domain" description="MATH" evidence="2">
    <location>
        <begin position="482"/>
        <end position="611"/>
    </location>
</feature>
<keyword evidence="1" id="KW-0472">Membrane</keyword>
<dbReference type="Proteomes" id="UP000824890">
    <property type="component" value="Unassembled WGS sequence"/>
</dbReference>
<keyword evidence="1" id="KW-1133">Transmembrane helix</keyword>
<proteinExistence type="predicted"/>
<accession>A0ABQ8CQI7</accession>
<keyword evidence="1" id="KW-0812">Transmembrane</keyword>
<name>A0ABQ8CQI7_BRANA</name>
<feature type="domain" description="MATH" evidence="2">
    <location>
        <begin position="1159"/>
        <end position="1361"/>
    </location>
</feature>
<dbReference type="PANTHER" id="PTHR46162:SF58">
    <property type="entry name" value="TRAF-LIKE FAMILY PROTEIN"/>
    <property type="match status" value="1"/>
</dbReference>
<keyword evidence="4" id="KW-1185">Reference proteome</keyword>
<evidence type="ECO:0000313" key="4">
    <source>
        <dbReference type="Proteomes" id="UP000824890"/>
    </source>
</evidence>
<dbReference type="InterPro" id="IPR002083">
    <property type="entry name" value="MATH/TRAF_dom"/>
</dbReference>
<dbReference type="SUPFAM" id="SSF49599">
    <property type="entry name" value="TRAF domain-like"/>
    <property type="match status" value="6"/>
</dbReference>
<feature type="transmembrane region" description="Helical" evidence="1">
    <location>
        <begin position="630"/>
        <end position="651"/>
    </location>
</feature>
<sequence>MGNDNHHEGTDSLRLASPPIHQRRCLFSTRYESRAQPSFPWISSKPSTDLMIPRRTKEKIMKPSSSSSSLLTSLCDDLIIFFIHFIFGGFSMKSSVLKEKDEMLREVTKVSKSTTTLSVGYYTWIEQDDMSVHSPCKVLPSSASSLSKAIGIHHHFVLYGLMEYLGRNFDRQFLADEVLQLLDRFYNIEMLMLRTLTFLTTRKTLPCLRVSLIWKNSDRRRRNLDSSFLGSSVLMFSPENKSRSIIKPSPYEMVDTLEKEKKMFTEEKKNTNYGTIFVYCFFCLVFIVEVVRFAKPYYNLQNLMETEAVLEEGLLDAGILPCNIRSSVSVPARNHKKLSATIREETRTRPPVTYCVKFESFDTMSKLVKDNGDKYESHPFSVYPNADKPVGSGGYVSLYVKIDNSSFIENQNEVYAWIRFLTYKSTTDTYHEFYVTDAQRFHLFKQEYGMLNFLEIGYYQTPVHGFIFNGGQSVFGVDIVVSNPPLWEDVSYEENIPGPAIGWRIYNFSSGEHDSYTSNPVMKVYPNGVGTGKGNSLSIYLLSASNKKGYVKAKFRVINKTPSKNVEKQVEGWPNAEQNGWGVDKLISIADVQDPSKGFLVNDAIKKQLQIHLKRKRKMFTEEKKKNTNYGSIFVSCFFCLVLVVGVVRFAKPYYNLQNLMETEAVMEQGLLDVGILPCNLKSSVSVPARNHQKLSTTVREETRTRPPNSYSVKFESFATMSKLVAGNGDKYESRPFSAGGYNWTFLIYPNVNKPVGSGGYVSLYVKIDNSSFIATQTEVYAWIKFLTYKSTTDTYHELHATEAQRFHLFKQEYGMLTFLEIGYYQNPAYGFIFNGGQSVFGVDIVVSKPPATWEDVAYEENIRDPVLDWRITNFSTRDKVSYTSDTFSSGGRNWVLKVYPNGAGSATGNSLSLYLLSASNEKGYVKAKFRVINQTPSKNVEKQVDGWPNAKENGWGVDTLIPLADIKDPSKAKNIILAGVKSVTLHDENVVELWDFSSNFVFSEEDVGKDRALASLQKLQELHNAVFNPFLYLMIQLVNNTMITCYAKQGNSLPIAFGTEAAKWICVSAIDVTQLSVAVTMNMLSTGSQAYPGMKEVSYAKPYYNLQNLMETGAVIEEAFLDVEKSLPSASRSSVSVPARNHQKLSSTVNEETRTRPPISYCVKFESFSTMANLVKDNGEKYESRPFSAGGYNWTFLIYPNENKPEGSGGYISLYVKIDNSSLITYQNEVYAWIKFLIYKSNTDTYYEYHATKAQRFHLFKQDISNIYPEYGYLFNGGQTVFGVDIVVSKPSGTWEDGYVKAKFRVINQTPSNNVEKQVGGWPNAQENGWGLDKLIPLADIKNTSTGFLVKDTIKIEVEILAFSRADAVSN</sequence>
<dbReference type="CDD" id="cd00121">
    <property type="entry name" value="MATH"/>
    <property type="match status" value="4"/>
</dbReference>
<dbReference type="EMBL" id="JAGKQM010000007">
    <property type="protein sequence ID" value="KAH0919333.1"/>
    <property type="molecule type" value="Genomic_DNA"/>
</dbReference>
<evidence type="ECO:0000313" key="3">
    <source>
        <dbReference type="EMBL" id="KAH0919333.1"/>
    </source>
</evidence>
<evidence type="ECO:0000256" key="1">
    <source>
        <dbReference type="SAM" id="Phobius"/>
    </source>
</evidence>
<gene>
    <name evidence="3" type="ORF">HID58_026993</name>
</gene>
<feature type="domain" description="MATH" evidence="2">
    <location>
        <begin position="708"/>
        <end position="845"/>
    </location>
</feature>
<dbReference type="Gene3D" id="2.60.210.10">
    <property type="entry name" value="Apoptosis, Tumor Necrosis Factor Receptor Associated Protein 2, Chain A"/>
    <property type="match status" value="6"/>
</dbReference>
<evidence type="ECO:0000259" key="2">
    <source>
        <dbReference type="PROSITE" id="PS50144"/>
    </source>
</evidence>